<keyword evidence="3" id="KW-1185">Reference proteome</keyword>
<evidence type="ECO:0000256" key="1">
    <source>
        <dbReference type="SAM" id="MobiDB-lite"/>
    </source>
</evidence>
<organism evidence="2 3">
    <name type="scientific">Cystoisospora suis</name>
    <dbReference type="NCBI Taxonomy" id="483139"/>
    <lineage>
        <taxon>Eukaryota</taxon>
        <taxon>Sar</taxon>
        <taxon>Alveolata</taxon>
        <taxon>Apicomplexa</taxon>
        <taxon>Conoidasida</taxon>
        <taxon>Coccidia</taxon>
        <taxon>Eucoccidiorida</taxon>
        <taxon>Eimeriorina</taxon>
        <taxon>Sarcocystidae</taxon>
        <taxon>Cystoisospora</taxon>
    </lineage>
</organism>
<protein>
    <submittedName>
        <fullName evidence="2">Uncharacterized protein</fullName>
    </submittedName>
</protein>
<reference evidence="2 3" key="1">
    <citation type="journal article" date="2017" name="Int. J. Parasitol.">
        <title>The genome of the protozoan parasite Cystoisospora suis and a reverse vaccinology approach to identify vaccine candidates.</title>
        <authorList>
            <person name="Palmieri N."/>
            <person name="Shrestha A."/>
            <person name="Ruttkowski B."/>
            <person name="Beck T."/>
            <person name="Vogl C."/>
            <person name="Tomley F."/>
            <person name="Blake D.P."/>
            <person name="Joachim A."/>
        </authorList>
    </citation>
    <scope>NUCLEOTIDE SEQUENCE [LARGE SCALE GENOMIC DNA]</scope>
    <source>
        <strain evidence="2 3">Wien I</strain>
    </source>
</reference>
<gene>
    <name evidence="2" type="ORF">CSUI_008406</name>
</gene>
<proteinExistence type="predicted"/>
<dbReference type="AlphaFoldDB" id="A0A2C6KN09"/>
<feature type="region of interest" description="Disordered" evidence="1">
    <location>
        <begin position="27"/>
        <end position="48"/>
    </location>
</feature>
<accession>A0A2C6KN09</accession>
<dbReference type="Proteomes" id="UP000221165">
    <property type="component" value="Unassembled WGS sequence"/>
</dbReference>
<sequence length="48" mass="5380">MRRAVALQRLIAFSTVRRSVRARGVRQRYESPAPENGYPSCNGQTVAC</sequence>
<dbReference type="RefSeq" id="XP_067919488.1">
    <property type="nucleotide sequence ID" value="XM_068068539.1"/>
</dbReference>
<name>A0A2C6KN09_9APIC</name>
<dbReference type="VEuPathDB" id="ToxoDB:CSUI_008406"/>
<dbReference type="EMBL" id="MIGC01004700">
    <property type="protein sequence ID" value="PHJ17773.1"/>
    <property type="molecule type" value="Genomic_DNA"/>
</dbReference>
<evidence type="ECO:0000313" key="2">
    <source>
        <dbReference type="EMBL" id="PHJ17773.1"/>
    </source>
</evidence>
<feature type="compositionally biased region" description="Polar residues" evidence="1">
    <location>
        <begin position="39"/>
        <end position="48"/>
    </location>
</feature>
<comment type="caution">
    <text evidence="2">The sequence shown here is derived from an EMBL/GenBank/DDBJ whole genome shotgun (WGS) entry which is preliminary data.</text>
</comment>
<evidence type="ECO:0000313" key="3">
    <source>
        <dbReference type="Proteomes" id="UP000221165"/>
    </source>
</evidence>
<dbReference type="GeneID" id="94431750"/>